<sequence length="556" mass="62788">MAAQIPDLPPELLAHILSYLPARDLTACSSVNQTFYAVISSAIFLQYKIELYKACAQDNPNSVLSYSEKLEMLKRKEESWCNLTPNFHRVCPLSFSPGSVYDLSGDVYLLGDHTRQRLQYLRLPHNAEEVPQWFTFHSDTSRRAAAIVDFGVNLQEHDLIALVTALVGFFCGIQSLSSFNLLSSLTLRQFSTGNFHPLAKVPSIPIVVSELRWGSPSINLEIVGKHLTLVTTFWRNPHARCVVNVYEWQTGRLVMEIDGNPESYSGVVFVSEDILLLPNTETRALELWKIPGPDEHPPLAPLVQLALPRLLPHNILRFISTRAEPNPIASSSLKYSDRPFHYDPLDSIVLLHLRVNGIHLSSLFTLFIHRRSLLNLLPSKVDVDCAKPVPWADWAPQNAFCINLDGSIPSRWITTTCGQRFVVLPGISDDEDSDQPDDDLRRKPSPIVIFDFNPHNVLKAERELKDDPDVKKVVSRGRKEMEGQETFAEDIVSYLPYVVSATDAKYRLDGVLMDEDRVLGLQVCFPSSVSTKKNLRMLLQTDVHGHIKYVEIFHFG</sequence>
<dbReference type="Gene3D" id="1.20.1280.50">
    <property type="match status" value="1"/>
</dbReference>
<gene>
    <name evidence="2" type="ORF">BT96DRAFT_827455</name>
</gene>
<accession>A0A6A4HA57</accession>
<dbReference type="Pfam" id="PF12937">
    <property type="entry name" value="F-box-like"/>
    <property type="match status" value="1"/>
</dbReference>
<organism evidence="2 3">
    <name type="scientific">Gymnopus androsaceus JB14</name>
    <dbReference type="NCBI Taxonomy" id="1447944"/>
    <lineage>
        <taxon>Eukaryota</taxon>
        <taxon>Fungi</taxon>
        <taxon>Dikarya</taxon>
        <taxon>Basidiomycota</taxon>
        <taxon>Agaricomycotina</taxon>
        <taxon>Agaricomycetes</taxon>
        <taxon>Agaricomycetidae</taxon>
        <taxon>Agaricales</taxon>
        <taxon>Marasmiineae</taxon>
        <taxon>Omphalotaceae</taxon>
        <taxon>Gymnopus</taxon>
    </lineage>
</organism>
<dbReference type="InterPro" id="IPR001810">
    <property type="entry name" value="F-box_dom"/>
</dbReference>
<protein>
    <recommendedName>
        <fullName evidence="1">F-box domain-containing protein</fullName>
    </recommendedName>
</protein>
<dbReference type="SMART" id="SM00256">
    <property type="entry name" value="FBOX"/>
    <property type="match status" value="1"/>
</dbReference>
<dbReference type="CDD" id="cd09917">
    <property type="entry name" value="F-box_SF"/>
    <property type="match status" value="1"/>
</dbReference>
<dbReference type="OrthoDB" id="2751409at2759"/>
<name>A0A6A4HA57_9AGAR</name>
<evidence type="ECO:0000259" key="1">
    <source>
        <dbReference type="PROSITE" id="PS50181"/>
    </source>
</evidence>
<keyword evidence="3" id="KW-1185">Reference proteome</keyword>
<proteinExistence type="predicted"/>
<reference evidence="2" key="1">
    <citation type="journal article" date="2019" name="Environ. Microbiol.">
        <title>Fungal ecological strategies reflected in gene transcription - a case study of two litter decomposers.</title>
        <authorList>
            <person name="Barbi F."/>
            <person name="Kohler A."/>
            <person name="Barry K."/>
            <person name="Baskaran P."/>
            <person name="Daum C."/>
            <person name="Fauchery L."/>
            <person name="Ihrmark K."/>
            <person name="Kuo A."/>
            <person name="LaButti K."/>
            <person name="Lipzen A."/>
            <person name="Morin E."/>
            <person name="Grigoriev I.V."/>
            <person name="Henrissat B."/>
            <person name="Lindahl B."/>
            <person name="Martin F."/>
        </authorList>
    </citation>
    <scope>NUCLEOTIDE SEQUENCE</scope>
    <source>
        <strain evidence="2">JB14</strain>
    </source>
</reference>
<evidence type="ECO:0000313" key="2">
    <source>
        <dbReference type="EMBL" id="KAE9394593.1"/>
    </source>
</evidence>
<dbReference type="SUPFAM" id="SSF81383">
    <property type="entry name" value="F-box domain"/>
    <property type="match status" value="1"/>
</dbReference>
<dbReference type="InterPro" id="IPR036047">
    <property type="entry name" value="F-box-like_dom_sf"/>
</dbReference>
<dbReference type="EMBL" id="ML769547">
    <property type="protein sequence ID" value="KAE9394593.1"/>
    <property type="molecule type" value="Genomic_DNA"/>
</dbReference>
<dbReference type="AlphaFoldDB" id="A0A6A4HA57"/>
<evidence type="ECO:0000313" key="3">
    <source>
        <dbReference type="Proteomes" id="UP000799118"/>
    </source>
</evidence>
<feature type="domain" description="F-box" evidence="1">
    <location>
        <begin position="2"/>
        <end position="47"/>
    </location>
</feature>
<dbReference type="PROSITE" id="PS50181">
    <property type="entry name" value="FBOX"/>
    <property type="match status" value="1"/>
</dbReference>
<dbReference type="Proteomes" id="UP000799118">
    <property type="component" value="Unassembled WGS sequence"/>
</dbReference>